<keyword evidence="10" id="KW-0430">Lectin</keyword>
<keyword evidence="23" id="KW-1185">Reference proteome</keyword>
<keyword evidence="15 20" id="KW-0472">Membrane</keyword>
<evidence type="ECO:0000256" key="17">
    <source>
        <dbReference type="ARBA" id="ARBA00023180"/>
    </source>
</evidence>
<keyword evidence="14 20" id="KW-1133">Transmembrane helix</keyword>
<evidence type="ECO:0000256" key="20">
    <source>
        <dbReference type="SAM" id="Phobius"/>
    </source>
</evidence>
<evidence type="ECO:0000256" key="10">
    <source>
        <dbReference type="ARBA" id="ARBA00022734"/>
    </source>
</evidence>
<feature type="transmembrane region" description="Helical" evidence="20">
    <location>
        <begin position="354"/>
        <end position="379"/>
    </location>
</feature>
<dbReference type="InterPro" id="IPR017441">
    <property type="entry name" value="Protein_kinase_ATP_BS"/>
</dbReference>
<dbReference type="SUPFAM" id="SSF49899">
    <property type="entry name" value="Concanavalin A-like lectins/glucanases"/>
    <property type="match status" value="1"/>
</dbReference>
<dbReference type="Pfam" id="PF07714">
    <property type="entry name" value="PK_Tyr_Ser-Thr"/>
    <property type="match status" value="1"/>
</dbReference>
<feature type="domain" description="Protein kinase" evidence="21">
    <location>
        <begin position="419"/>
        <end position="700"/>
    </location>
</feature>
<dbReference type="GO" id="GO:0005524">
    <property type="term" value="F:ATP binding"/>
    <property type="evidence" value="ECO:0007669"/>
    <property type="project" value="UniProtKB-UniRule"/>
</dbReference>
<evidence type="ECO:0000256" key="18">
    <source>
        <dbReference type="PROSITE-ProRule" id="PRU10141"/>
    </source>
</evidence>
<keyword evidence="8 20" id="KW-0812">Transmembrane</keyword>
<evidence type="ECO:0000256" key="15">
    <source>
        <dbReference type="ARBA" id="ARBA00023136"/>
    </source>
</evidence>
<dbReference type="Proteomes" id="UP000325577">
    <property type="component" value="Linkage Group LG15"/>
</dbReference>
<dbReference type="SUPFAM" id="SSF56112">
    <property type="entry name" value="Protein kinase-like (PK-like)"/>
    <property type="match status" value="1"/>
</dbReference>
<sequence length="905" mass="101816">MKSLNQTTKKLSRLSHRLRPSSKKPLYNLHFSHDSSQPSNRNLLIWTPMNHSSSVPLFWVLFFLFFNFNFTSRSFSVPFLPANNVTLFGDAYFRNNSISLTQDVSCLSPPPPPASSSPSSFSGIGRAFYVDPIRFLDSPTNTTASFSCRFNFTIVPSPLCPFGDGFVFFITSNVGSFSMSDGHMGLPELALNSQDSFVAVEFDTNFDPSLGDINDNHIGIDVNTIMSFASVDVTSRDIDLKSGRQMTAWIEYRDSEKMIRVWVGYTEDRPYSPLLVAQIDLSKQLKESMYVGFSASSGRGSAIYIVDQWRFKTFGFLPSLIPMDTVEEGDCLMCSPDDLDVENGHHTDKREGELALGIGGLAAFIVSVLVILVIVWFCMIRRKRLDSRRCNEGQIFRLQGNKVPKKLSLTEIKSATRGFNHNRIVGEGASAIVYEGSLPSCGAVAVKRFSQPNQISSSLRNPFATEFATMAGCLRHKNLIQLQGWCCERNELVLVYEYMSNGSLDKVLHRRTSATNFLTWERRLNVVLGVCSALIYLHEECERQIIHRDVKTCNIMLDAEFNAKLGDFGLAEVYEHSSTTREATLPAGTMGYLAPEYVYLGVPTVKTDVYSFGVVVLEVASGRKPVDDDGNPVADCVWDLWEKGKLIEAADSKLRGRFNRMEMERMLMVGLSCVHPNHEKRPTTREAARMLRGEAPLPVLPSRKPTVTIQSVLPEGSQEILNFGGDDPNFDDTPWATPRYCLDKLPETFDEFVYWFCENRKPKSAKKFPLGKPSSKPSTKRDHMILNDARGTHSGIKLKKKEVIYSVAETEEQRLRKSPSQQPRETHKKLDLTVCARSVDDCSPLKAKLKKKGDSCSMAKAREQRHQSSSSQQPCEAHTKLYLTKHAQLKRDCSPLNRKMMLHRQ</sequence>
<keyword evidence="11 18" id="KW-0547">Nucleotide-binding</keyword>
<dbReference type="GO" id="GO:0005886">
    <property type="term" value="C:plasma membrane"/>
    <property type="evidence" value="ECO:0007669"/>
    <property type="project" value="UniProtKB-SubCell"/>
</dbReference>
<dbReference type="PROSITE" id="PS50011">
    <property type="entry name" value="PROTEIN_KINASE_DOM"/>
    <property type="match status" value="1"/>
</dbReference>
<evidence type="ECO:0000256" key="1">
    <source>
        <dbReference type="ARBA" id="ARBA00004251"/>
    </source>
</evidence>
<dbReference type="InterPro" id="IPR019825">
    <property type="entry name" value="Lectin_legB_Mn/Ca_BS"/>
</dbReference>
<keyword evidence="6" id="KW-0723">Serine/threonine-protein kinase</keyword>
<evidence type="ECO:0000256" key="3">
    <source>
        <dbReference type="ARBA" id="ARBA00010217"/>
    </source>
</evidence>
<keyword evidence="5" id="KW-1003">Cell membrane</keyword>
<gene>
    <name evidence="22" type="ORF">F0562_027547</name>
</gene>
<dbReference type="Pfam" id="PF00139">
    <property type="entry name" value="Lectin_legB"/>
    <property type="match status" value="1"/>
</dbReference>
<dbReference type="PROSITE" id="PS00307">
    <property type="entry name" value="LECTIN_LEGUME_BETA"/>
    <property type="match status" value="1"/>
</dbReference>
<dbReference type="PROSITE" id="PS00108">
    <property type="entry name" value="PROTEIN_KINASE_ST"/>
    <property type="match status" value="1"/>
</dbReference>
<dbReference type="SMART" id="SM00220">
    <property type="entry name" value="S_TKc"/>
    <property type="match status" value="1"/>
</dbReference>
<dbReference type="Gene3D" id="3.30.200.20">
    <property type="entry name" value="Phosphorylase Kinase, domain 1"/>
    <property type="match status" value="1"/>
</dbReference>
<comment type="similarity">
    <text evidence="2">In the N-terminal section; belongs to the leguminous lectin family.</text>
</comment>
<feature type="binding site" evidence="18">
    <location>
        <position position="447"/>
    </location>
    <ligand>
        <name>ATP</name>
        <dbReference type="ChEBI" id="CHEBI:30616"/>
    </ligand>
</feature>
<evidence type="ECO:0000256" key="14">
    <source>
        <dbReference type="ARBA" id="ARBA00022989"/>
    </source>
</evidence>
<dbReference type="OrthoDB" id="1856421at2759"/>
<evidence type="ECO:0000256" key="16">
    <source>
        <dbReference type="ARBA" id="ARBA00023170"/>
    </source>
</evidence>
<feature type="transmembrane region" description="Helical" evidence="20">
    <location>
        <begin position="43"/>
        <end position="66"/>
    </location>
</feature>
<dbReference type="PROSITE" id="PS00107">
    <property type="entry name" value="PROTEIN_KINASE_ATP"/>
    <property type="match status" value="1"/>
</dbReference>
<keyword evidence="17" id="KW-0325">Glycoprotein</keyword>
<keyword evidence="13 18" id="KW-0067">ATP-binding</keyword>
<dbReference type="InterPro" id="IPR013320">
    <property type="entry name" value="ConA-like_dom_sf"/>
</dbReference>
<dbReference type="GO" id="GO:0030246">
    <property type="term" value="F:carbohydrate binding"/>
    <property type="evidence" value="ECO:0007669"/>
    <property type="project" value="UniProtKB-KW"/>
</dbReference>
<keyword evidence="7" id="KW-0808">Transferase</keyword>
<feature type="region of interest" description="Disordered" evidence="19">
    <location>
        <begin position="853"/>
        <end position="876"/>
    </location>
</feature>
<dbReference type="CDD" id="cd06899">
    <property type="entry name" value="lectin_legume_LecRK_Arcelin_ConA"/>
    <property type="match status" value="1"/>
</dbReference>
<dbReference type="FunFam" id="1.10.510.10:FF:000342">
    <property type="entry name" value="L-type lectin-domain containing receptor kinase VIII.1"/>
    <property type="match status" value="1"/>
</dbReference>
<evidence type="ECO:0000256" key="2">
    <source>
        <dbReference type="ARBA" id="ARBA00008536"/>
    </source>
</evidence>
<comment type="similarity">
    <text evidence="3">In the C-terminal section; belongs to the protein kinase superfamily. Ser/Thr protein kinase family.</text>
</comment>
<dbReference type="InterPro" id="IPR001220">
    <property type="entry name" value="Legume_lectin_dom"/>
</dbReference>
<evidence type="ECO:0000256" key="8">
    <source>
        <dbReference type="ARBA" id="ARBA00022692"/>
    </source>
</evidence>
<evidence type="ECO:0000256" key="11">
    <source>
        <dbReference type="ARBA" id="ARBA00022741"/>
    </source>
</evidence>
<dbReference type="InterPro" id="IPR000719">
    <property type="entry name" value="Prot_kinase_dom"/>
</dbReference>
<evidence type="ECO:0000313" key="23">
    <source>
        <dbReference type="Proteomes" id="UP000325577"/>
    </source>
</evidence>
<evidence type="ECO:0000256" key="6">
    <source>
        <dbReference type="ARBA" id="ARBA00022527"/>
    </source>
</evidence>
<evidence type="ECO:0000256" key="12">
    <source>
        <dbReference type="ARBA" id="ARBA00022777"/>
    </source>
</evidence>
<dbReference type="GO" id="GO:0002229">
    <property type="term" value="P:defense response to oomycetes"/>
    <property type="evidence" value="ECO:0007669"/>
    <property type="project" value="UniProtKB-ARBA"/>
</dbReference>
<dbReference type="InterPro" id="IPR001245">
    <property type="entry name" value="Ser-Thr/Tyr_kinase_cat_dom"/>
</dbReference>
<accession>A0A5J5B3V1</accession>
<dbReference type="PANTHER" id="PTHR27007">
    <property type="match status" value="1"/>
</dbReference>
<keyword evidence="16" id="KW-0675">Receptor</keyword>
<organism evidence="22 23">
    <name type="scientific">Nyssa sinensis</name>
    <dbReference type="NCBI Taxonomy" id="561372"/>
    <lineage>
        <taxon>Eukaryota</taxon>
        <taxon>Viridiplantae</taxon>
        <taxon>Streptophyta</taxon>
        <taxon>Embryophyta</taxon>
        <taxon>Tracheophyta</taxon>
        <taxon>Spermatophyta</taxon>
        <taxon>Magnoliopsida</taxon>
        <taxon>eudicotyledons</taxon>
        <taxon>Gunneridae</taxon>
        <taxon>Pentapetalae</taxon>
        <taxon>asterids</taxon>
        <taxon>Cornales</taxon>
        <taxon>Nyssaceae</taxon>
        <taxon>Nyssa</taxon>
    </lineage>
</organism>
<dbReference type="FunFam" id="3.30.200.20:FF:000810">
    <property type="entry name" value="L-type lectin-domain containing receptor kinase S.6"/>
    <property type="match status" value="1"/>
</dbReference>
<reference evidence="22 23" key="1">
    <citation type="submission" date="2019-09" db="EMBL/GenBank/DDBJ databases">
        <title>A chromosome-level genome assembly of the Chinese tupelo Nyssa sinensis.</title>
        <authorList>
            <person name="Yang X."/>
            <person name="Kang M."/>
            <person name="Yang Y."/>
            <person name="Xiong H."/>
            <person name="Wang M."/>
            <person name="Zhang Z."/>
            <person name="Wang Z."/>
            <person name="Wu H."/>
            <person name="Ma T."/>
            <person name="Liu J."/>
            <person name="Xi Z."/>
        </authorList>
    </citation>
    <scope>NUCLEOTIDE SEQUENCE [LARGE SCALE GENOMIC DNA]</scope>
    <source>
        <strain evidence="22">J267</strain>
        <tissue evidence="22">Leaf</tissue>
    </source>
</reference>
<proteinExistence type="inferred from homology"/>
<evidence type="ECO:0000256" key="4">
    <source>
        <dbReference type="ARBA" id="ARBA00012513"/>
    </source>
</evidence>
<evidence type="ECO:0000256" key="19">
    <source>
        <dbReference type="SAM" id="MobiDB-lite"/>
    </source>
</evidence>
<protein>
    <recommendedName>
        <fullName evidence="4">non-specific serine/threonine protein kinase</fullName>
        <ecNumber evidence="4">2.7.11.1</ecNumber>
    </recommendedName>
</protein>
<evidence type="ECO:0000256" key="7">
    <source>
        <dbReference type="ARBA" id="ARBA00022679"/>
    </source>
</evidence>
<dbReference type="GO" id="GO:0004674">
    <property type="term" value="F:protein serine/threonine kinase activity"/>
    <property type="evidence" value="ECO:0007669"/>
    <property type="project" value="UniProtKB-KW"/>
</dbReference>
<keyword evidence="12" id="KW-0418">Kinase</keyword>
<evidence type="ECO:0000313" key="22">
    <source>
        <dbReference type="EMBL" id="KAA8537873.1"/>
    </source>
</evidence>
<dbReference type="AlphaFoldDB" id="A0A5J5B3V1"/>
<comment type="subcellular location">
    <subcellularLocation>
        <location evidence="1">Cell membrane</location>
        <topology evidence="1">Single-pass type I membrane protein</topology>
    </subcellularLocation>
</comment>
<dbReference type="InterPro" id="IPR008271">
    <property type="entry name" value="Ser/Thr_kinase_AS"/>
</dbReference>
<evidence type="ECO:0000256" key="9">
    <source>
        <dbReference type="ARBA" id="ARBA00022729"/>
    </source>
</evidence>
<name>A0A5J5B3V1_9ASTE</name>
<dbReference type="Gene3D" id="1.10.510.10">
    <property type="entry name" value="Transferase(Phosphotransferase) domain 1"/>
    <property type="match status" value="1"/>
</dbReference>
<dbReference type="EMBL" id="CM018038">
    <property type="protein sequence ID" value="KAA8537873.1"/>
    <property type="molecule type" value="Genomic_DNA"/>
</dbReference>
<dbReference type="InterPro" id="IPR011009">
    <property type="entry name" value="Kinase-like_dom_sf"/>
</dbReference>
<dbReference type="EC" id="2.7.11.1" evidence="4"/>
<evidence type="ECO:0000259" key="21">
    <source>
        <dbReference type="PROSITE" id="PS50011"/>
    </source>
</evidence>
<keyword evidence="9" id="KW-0732">Signal</keyword>
<evidence type="ECO:0000256" key="5">
    <source>
        <dbReference type="ARBA" id="ARBA00022475"/>
    </source>
</evidence>
<evidence type="ECO:0000256" key="13">
    <source>
        <dbReference type="ARBA" id="ARBA00022840"/>
    </source>
</evidence>
<dbReference type="Gene3D" id="2.60.120.200">
    <property type="match status" value="1"/>
</dbReference>
<dbReference type="InterPro" id="IPR050528">
    <property type="entry name" value="L-type_Lectin-RKs"/>
</dbReference>